<sequence>MEKLFYNFSVDQNLNTLIIDKRWQFFIRQDFYQGRKFETSFFLGRGRKAMSALSASLHCS</sequence>
<protein>
    <submittedName>
        <fullName evidence="1">Uncharacterized protein</fullName>
    </submittedName>
</protein>
<name>A0A0B7GZV4_TREPH</name>
<dbReference type="AlphaFoldDB" id="A0A0B7GZV4"/>
<evidence type="ECO:0000313" key="1">
    <source>
        <dbReference type="EMBL" id="CEM63182.1"/>
    </source>
</evidence>
<dbReference type="EMBL" id="CDNC01000049">
    <property type="protein sequence ID" value="CEM63182.1"/>
    <property type="molecule type" value="Genomic_DNA"/>
</dbReference>
<evidence type="ECO:0000313" key="2">
    <source>
        <dbReference type="Proteomes" id="UP000042527"/>
    </source>
</evidence>
<organism evidence="1 2">
    <name type="scientific">Treponema phagedenis</name>
    <dbReference type="NCBI Taxonomy" id="162"/>
    <lineage>
        <taxon>Bacteria</taxon>
        <taxon>Pseudomonadati</taxon>
        <taxon>Spirochaetota</taxon>
        <taxon>Spirochaetia</taxon>
        <taxon>Spirochaetales</taxon>
        <taxon>Treponemataceae</taxon>
        <taxon>Treponema</taxon>
    </lineage>
</organism>
<gene>
    <name evidence="1" type="ORF">TPHV1_70045</name>
</gene>
<reference evidence="2" key="1">
    <citation type="submission" date="2015-01" db="EMBL/GenBank/DDBJ databases">
        <authorList>
            <person name="Manzoor Shahid"/>
            <person name="Zubair Saima"/>
        </authorList>
    </citation>
    <scope>NUCLEOTIDE SEQUENCE [LARGE SCALE GENOMIC DNA]</scope>
    <source>
        <strain evidence="2">V1</strain>
    </source>
</reference>
<keyword evidence="2" id="KW-1185">Reference proteome</keyword>
<accession>A0A0B7GZV4</accession>
<proteinExistence type="predicted"/>
<dbReference type="Proteomes" id="UP000042527">
    <property type="component" value="Unassembled WGS sequence"/>
</dbReference>